<dbReference type="EMBL" id="VSRR010000766">
    <property type="protein sequence ID" value="MPC19388.1"/>
    <property type="molecule type" value="Genomic_DNA"/>
</dbReference>
<proteinExistence type="predicted"/>
<name>A0A5B7DDK8_PORTR</name>
<sequence>MILGVVRTRLFQLSLHFTFSDCTSHALPRCTNPVYRYGGRDRGVCTPTISSSSSTSITSRIVRYYLASNITSSVPGTSVFLFGAADSEGRGVQSMAFPHEGKVEVACNVDLLPAHLRLPDWEVGRRGGGGGTGTGTENREQELERERGGGRGRGGRRQ</sequence>
<dbReference type="AlphaFoldDB" id="A0A5B7DDK8"/>
<keyword evidence="3" id="KW-1185">Reference proteome</keyword>
<protein>
    <submittedName>
        <fullName evidence="2">Uncharacterized protein</fullName>
    </submittedName>
</protein>
<evidence type="ECO:0000313" key="3">
    <source>
        <dbReference type="Proteomes" id="UP000324222"/>
    </source>
</evidence>
<organism evidence="2 3">
    <name type="scientific">Portunus trituberculatus</name>
    <name type="common">Swimming crab</name>
    <name type="synonym">Neptunus trituberculatus</name>
    <dbReference type="NCBI Taxonomy" id="210409"/>
    <lineage>
        <taxon>Eukaryota</taxon>
        <taxon>Metazoa</taxon>
        <taxon>Ecdysozoa</taxon>
        <taxon>Arthropoda</taxon>
        <taxon>Crustacea</taxon>
        <taxon>Multicrustacea</taxon>
        <taxon>Malacostraca</taxon>
        <taxon>Eumalacostraca</taxon>
        <taxon>Eucarida</taxon>
        <taxon>Decapoda</taxon>
        <taxon>Pleocyemata</taxon>
        <taxon>Brachyura</taxon>
        <taxon>Eubrachyura</taxon>
        <taxon>Portunoidea</taxon>
        <taxon>Portunidae</taxon>
        <taxon>Portuninae</taxon>
        <taxon>Portunus</taxon>
    </lineage>
</organism>
<accession>A0A5B7DDK8</accession>
<reference evidence="2 3" key="1">
    <citation type="submission" date="2019-05" db="EMBL/GenBank/DDBJ databases">
        <title>Another draft genome of Portunus trituberculatus and its Hox gene families provides insights of decapod evolution.</title>
        <authorList>
            <person name="Jeong J.-H."/>
            <person name="Song I."/>
            <person name="Kim S."/>
            <person name="Choi T."/>
            <person name="Kim D."/>
            <person name="Ryu S."/>
            <person name="Kim W."/>
        </authorList>
    </citation>
    <scope>NUCLEOTIDE SEQUENCE [LARGE SCALE GENOMIC DNA]</scope>
    <source>
        <tissue evidence="2">Muscle</tissue>
    </source>
</reference>
<gene>
    <name evidence="2" type="ORF">E2C01_012301</name>
</gene>
<dbReference type="Proteomes" id="UP000324222">
    <property type="component" value="Unassembled WGS sequence"/>
</dbReference>
<feature type="compositionally biased region" description="Basic and acidic residues" evidence="1">
    <location>
        <begin position="137"/>
        <end position="149"/>
    </location>
</feature>
<comment type="caution">
    <text evidence="2">The sequence shown here is derived from an EMBL/GenBank/DDBJ whole genome shotgun (WGS) entry which is preliminary data.</text>
</comment>
<feature type="region of interest" description="Disordered" evidence="1">
    <location>
        <begin position="122"/>
        <end position="158"/>
    </location>
</feature>
<evidence type="ECO:0000313" key="2">
    <source>
        <dbReference type="EMBL" id="MPC19388.1"/>
    </source>
</evidence>
<evidence type="ECO:0000256" key="1">
    <source>
        <dbReference type="SAM" id="MobiDB-lite"/>
    </source>
</evidence>